<dbReference type="SUPFAM" id="SSF54593">
    <property type="entry name" value="Glyoxalase/Bleomycin resistance protein/Dihydroxybiphenyl dioxygenase"/>
    <property type="match status" value="1"/>
</dbReference>
<accession>A0A812DIB5</accession>
<dbReference type="PROSITE" id="PS51819">
    <property type="entry name" value="VOC"/>
    <property type="match status" value="1"/>
</dbReference>
<dbReference type="EMBL" id="CAHIKZ030003856">
    <property type="protein sequence ID" value="CAE1304709.1"/>
    <property type="molecule type" value="Genomic_DNA"/>
</dbReference>
<dbReference type="Gene3D" id="3.10.180.10">
    <property type="entry name" value="2,3-Dihydroxybiphenyl 1,2-Dioxygenase, domain 1"/>
    <property type="match status" value="1"/>
</dbReference>
<proteinExistence type="inferred from homology"/>
<dbReference type="AlphaFoldDB" id="A0A812DIB5"/>
<sequence>MHHLFHASSFLVNRTGQFTRSLVAKTMATGFKIDRLDHFVITVKDMDKTAQFYTKVLGMELTTFKGGTRKALTFGNQKINLHEHGKEFEPKASEPRPGSADICFITQTNILDVMKHLEVCQVSVLEGPVERTGANGPIISVYVRDPDDNLIEISNYL</sequence>
<comment type="caution">
    <text evidence="4">The sequence shown here is derived from an EMBL/GenBank/DDBJ whole genome shotgun (WGS) entry which is preliminary data.</text>
</comment>
<evidence type="ECO:0000313" key="4">
    <source>
        <dbReference type="EMBL" id="CAE1304709.1"/>
    </source>
</evidence>
<dbReference type="PANTHER" id="PTHR21366">
    <property type="entry name" value="GLYOXALASE FAMILY PROTEIN"/>
    <property type="match status" value="1"/>
</dbReference>
<evidence type="ECO:0000259" key="3">
    <source>
        <dbReference type="PROSITE" id="PS51819"/>
    </source>
</evidence>
<dbReference type="PANTHER" id="PTHR21366:SF14">
    <property type="entry name" value="GLYOXALASE DOMAIN-CONTAINING PROTEIN 5"/>
    <property type="match status" value="1"/>
</dbReference>
<dbReference type="InterPro" id="IPR050383">
    <property type="entry name" value="GlyoxalaseI/FosfomycinResist"/>
</dbReference>
<dbReference type="InterPro" id="IPR004360">
    <property type="entry name" value="Glyas_Fos-R_dOase_dom"/>
</dbReference>
<protein>
    <recommendedName>
        <fullName evidence="2">Glyoxalase domain-containing protein 5</fullName>
    </recommendedName>
</protein>
<dbReference type="InterPro" id="IPR029068">
    <property type="entry name" value="Glyas_Bleomycin-R_OHBP_Dase"/>
</dbReference>
<organism evidence="4 5">
    <name type="scientific">Acanthosepion pharaonis</name>
    <name type="common">Pharaoh cuttlefish</name>
    <name type="synonym">Sepia pharaonis</name>
    <dbReference type="NCBI Taxonomy" id="158019"/>
    <lineage>
        <taxon>Eukaryota</taxon>
        <taxon>Metazoa</taxon>
        <taxon>Spiralia</taxon>
        <taxon>Lophotrochozoa</taxon>
        <taxon>Mollusca</taxon>
        <taxon>Cephalopoda</taxon>
        <taxon>Coleoidea</taxon>
        <taxon>Decapodiformes</taxon>
        <taxon>Sepiida</taxon>
        <taxon>Sepiina</taxon>
        <taxon>Sepiidae</taxon>
        <taxon>Acanthosepion</taxon>
    </lineage>
</organism>
<feature type="domain" description="VOC" evidence="3">
    <location>
        <begin position="35"/>
        <end position="156"/>
    </location>
</feature>
<name>A0A812DIB5_ACAPH</name>
<evidence type="ECO:0000256" key="2">
    <source>
        <dbReference type="ARBA" id="ARBA00040140"/>
    </source>
</evidence>
<reference evidence="4" key="1">
    <citation type="submission" date="2021-01" db="EMBL/GenBank/DDBJ databases">
        <authorList>
            <person name="Li R."/>
            <person name="Bekaert M."/>
        </authorList>
    </citation>
    <scope>NUCLEOTIDE SEQUENCE</scope>
    <source>
        <strain evidence="4">Farmed</strain>
    </source>
</reference>
<dbReference type="InterPro" id="IPR037523">
    <property type="entry name" value="VOC_core"/>
</dbReference>
<evidence type="ECO:0000256" key="1">
    <source>
        <dbReference type="ARBA" id="ARBA00010363"/>
    </source>
</evidence>
<dbReference type="Pfam" id="PF00903">
    <property type="entry name" value="Glyoxalase"/>
    <property type="match status" value="1"/>
</dbReference>
<gene>
    <name evidence="4" type="ORF">SPHA_57258</name>
</gene>
<dbReference type="CDD" id="cd07253">
    <property type="entry name" value="GLOD5"/>
    <property type="match status" value="1"/>
</dbReference>
<keyword evidence="5" id="KW-1185">Reference proteome</keyword>
<evidence type="ECO:0000313" key="5">
    <source>
        <dbReference type="Proteomes" id="UP000597762"/>
    </source>
</evidence>
<comment type="similarity">
    <text evidence="1">Belongs to the glyoxalase I family.</text>
</comment>
<dbReference type="OrthoDB" id="5371818at2759"/>
<dbReference type="Proteomes" id="UP000597762">
    <property type="component" value="Unassembled WGS sequence"/>
</dbReference>